<dbReference type="Pfam" id="PF13568">
    <property type="entry name" value="OMP_b-brl_2"/>
    <property type="match status" value="1"/>
</dbReference>
<name>A0A0C3RG47_9PORP</name>
<dbReference type="EMBL" id="JPIU01000039">
    <property type="protein sequence ID" value="KIO44369.1"/>
    <property type="molecule type" value="Genomic_DNA"/>
</dbReference>
<evidence type="ECO:0000313" key="3">
    <source>
        <dbReference type="EMBL" id="KIO44369.1"/>
    </source>
</evidence>
<dbReference type="OrthoDB" id="1096684at2"/>
<dbReference type="Proteomes" id="UP000031980">
    <property type="component" value="Unassembled WGS sequence"/>
</dbReference>
<dbReference type="EMBL" id="JPIT01000018">
    <property type="protein sequence ID" value="KIO45374.1"/>
    <property type="molecule type" value="Genomic_DNA"/>
</dbReference>
<gene>
    <name evidence="3" type="ORF">BA92_09195</name>
    <name evidence="4" type="ORF">IE90_08125</name>
</gene>
<evidence type="ECO:0000256" key="1">
    <source>
        <dbReference type="SAM" id="SignalP"/>
    </source>
</evidence>
<keyword evidence="6" id="KW-1185">Reference proteome</keyword>
<reference evidence="4 5" key="2">
    <citation type="submission" date="2014-07" db="EMBL/GenBank/DDBJ databases">
        <title>Porphyromonadaceae bacterium OUH 334697 = ATCC BAA-2682 = DSM 28341 draft genome.</title>
        <authorList>
            <person name="Sydenham T.V."/>
            <person name="Hasman H."/>
            <person name="Justesen U.S."/>
        </authorList>
    </citation>
    <scope>NUCLEOTIDE SEQUENCE [LARGE SCALE GENOMIC DNA]</scope>
    <source>
        <strain evidence="4 5">OUH 334697</strain>
    </source>
</reference>
<evidence type="ECO:0000313" key="6">
    <source>
        <dbReference type="Proteomes" id="UP000031980"/>
    </source>
</evidence>
<organism evidence="3 6">
    <name type="scientific">Sanguibacteroides justesenii</name>
    <dbReference type="NCBI Taxonomy" id="1547597"/>
    <lineage>
        <taxon>Bacteria</taxon>
        <taxon>Pseudomonadati</taxon>
        <taxon>Bacteroidota</taxon>
        <taxon>Bacteroidia</taxon>
        <taxon>Bacteroidales</taxon>
        <taxon>Porphyromonadaceae</taxon>
        <taxon>Sanguibacteroides</taxon>
    </lineage>
</organism>
<sequence length="276" mass="31752">MMKYIFLPVLFIFCSVTLFARKTEQTLPSAKQDSIDRKNVEYRFALGVQLGTDIGGAIPFPFSNVPEPFNPYPKLSPSLGAKFTFPVDRYWTVGAEITYKKVAIDADARIENQRFNDAKNDVIARFTGSAEMNMDFTMMEVPLYFKYTFRNQKDRILAGGYFAWVIKGKFNVTVNKGFMMDDNGVYTGAIDDEPLKINFSDILDTWDAGLIAGYERKLFSRVEIGLRVSWGFKDIFKPSNQYFDYKMLQIRGALVVSYNLFDIKPPRLNPFRHKNI</sequence>
<feature type="chain" id="PRO_5043118902" description="Outer membrane protein beta-barrel domain-containing protein" evidence="1">
    <location>
        <begin position="21"/>
        <end position="276"/>
    </location>
</feature>
<feature type="signal peptide" evidence="1">
    <location>
        <begin position="1"/>
        <end position="20"/>
    </location>
</feature>
<dbReference type="AlphaFoldDB" id="A0A0C3RG47"/>
<dbReference type="RefSeq" id="WP_041503317.1">
    <property type="nucleotide sequence ID" value="NZ_JPIT01000018.1"/>
</dbReference>
<proteinExistence type="predicted"/>
<accession>A0A0C3RG47</accession>
<protein>
    <recommendedName>
        <fullName evidence="2">Outer membrane protein beta-barrel domain-containing protein</fullName>
    </recommendedName>
</protein>
<dbReference type="Proteomes" id="UP000031937">
    <property type="component" value="Unassembled WGS sequence"/>
</dbReference>
<keyword evidence="1" id="KW-0732">Signal</keyword>
<evidence type="ECO:0000259" key="2">
    <source>
        <dbReference type="Pfam" id="PF13568"/>
    </source>
</evidence>
<reference evidence="3 6" key="1">
    <citation type="submission" date="2014-07" db="EMBL/GenBank/DDBJ databases">
        <title>Porphyromonadaceae bacterium OUH 308042 = ATCC BAA-2681 = DSM 28342 draft genome.</title>
        <authorList>
            <person name="Sydenham T.V."/>
            <person name="Hasman H."/>
            <person name="Justensen U.S."/>
        </authorList>
    </citation>
    <scope>NUCLEOTIDE SEQUENCE [LARGE SCALE GENOMIC DNA]</scope>
    <source>
        <strain evidence="3 6">OUH 308042</strain>
    </source>
</reference>
<dbReference type="InterPro" id="IPR025665">
    <property type="entry name" value="Beta-barrel_OMP_2"/>
</dbReference>
<evidence type="ECO:0000313" key="5">
    <source>
        <dbReference type="Proteomes" id="UP000031937"/>
    </source>
</evidence>
<feature type="domain" description="Outer membrane protein beta-barrel" evidence="2">
    <location>
        <begin position="42"/>
        <end position="236"/>
    </location>
</feature>
<comment type="caution">
    <text evidence="3">The sequence shown here is derived from an EMBL/GenBank/DDBJ whole genome shotgun (WGS) entry which is preliminary data.</text>
</comment>
<evidence type="ECO:0000313" key="4">
    <source>
        <dbReference type="EMBL" id="KIO45374.1"/>
    </source>
</evidence>